<dbReference type="RefSeq" id="WP_134378733.1">
    <property type="nucleotide sequence ID" value="NZ_SORX01000001.1"/>
</dbReference>
<accession>A0A4Y8LPL4</accession>
<feature type="domain" description="DUF8042" evidence="1">
    <location>
        <begin position="13"/>
        <end position="113"/>
    </location>
</feature>
<protein>
    <recommendedName>
        <fullName evidence="1">DUF8042 domain-containing protein</fullName>
    </recommendedName>
</protein>
<evidence type="ECO:0000313" key="3">
    <source>
        <dbReference type="Proteomes" id="UP000297776"/>
    </source>
</evidence>
<reference evidence="2 3" key="1">
    <citation type="submission" date="2019-03" db="EMBL/GenBank/DDBJ databases">
        <authorList>
            <person name="Yang Y."/>
        </authorList>
    </citation>
    <scope>NUCLEOTIDE SEQUENCE [LARGE SCALE GENOMIC DNA]</scope>
    <source>
        <strain evidence="2 3">ASL-1</strain>
    </source>
</reference>
<dbReference type="Proteomes" id="UP000297776">
    <property type="component" value="Unassembled WGS sequence"/>
</dbReference>
<dbReference type="EMBL" id="SORX01000001">
    <property type="protein sequence ID" value="TFE03941.1"/>
    <property type="molecule type" value="Genomic_DNA"/>
</dbReference>
<evidence type="ECO:0000259" key="1">
    <source>
        <dbReference type="Pfam" id="PF26154"/>
    </source>
</evidence>
<comment type="caution">
    <text evidence="2">The sequence shown here is derived from an EMBL/GenBank/DDBJ whole genome shotgun (WGS) entry which is preliminary data.</text>
</comment>
<dbReference type="OrthoDB" id="1683192at2"/>
<dbReference type="AlphaFoldDB" id="A0A4Y8LPL4"/>
<gene>
    <name evidence="2" type="ORF">E2626_01035</name>
</gene>
<dbReference type="InterPro" id="IPR058355">
    <property type="entry name" value="DUF8042"/>
</dbReference>
<proteinExistence type="predicted"/>
<name>A0A4Y8LPL4_9BACL</name>
<dbReference type="Pfam" id="PF26154">
    <property type="entry name" value="DUF8042"/>
    <property type="match status" value="1"/>
</dbReference>
<sequence length="116" mass="13549">MRHLIIDTKVSLIEYIPRLIQASEKIGEYLQAGEQYRGMKLLPDLFEGIQWVTNAIKGIEKNHISLDLNTEDINKYLIEIEQTLKNQDFVLLADLLEYEISPILESWLNKIESFEV</sequence>
<evidence type="ECO:0000313" key="2">
    <source>
        <dbReference type="EMBL" id="TFE03941.1"/>
    </source>
</evidence>
<organism evidence="2 3">
    <name type="scientific">Jeotgalibacillus salarius</name>
    <dbReference type="NCBI Taxonomy" id="546023"/>
    <lineage>
        <taxon>Bacteria</taxon>
        <taxon>Bacillati</taxon>
        <taxon>Bacillota</taxon>
        <taxon>Bacilli</taxon>
        <taxon>Bacillales</taxon>
        <taxon>Caryophanaceae</taxon>
        <taxon>Jeotgalibacillus</taxon>
    </lineage>
</organism>
<keyword evidence="3" id="KW-1185">Reference proteome</keyword>